<name>V9IDG7_APICE</name>
<feature type="region of interest" description="Disordered" evidence="1">
    <location>
        <begin position="1"/>
        <end position="28"/>
    </location>
</feature>
<evidence type="ECO:0000313" key="2">
    <source>
        <dbReference type="EMBL" id="AEY58521.1"/>
    </source>
</evidence>
<gene>
    <name evidence="2" type="ORF">ACCB01121.2</name>
</gene>
<sequence>MPLGNHAALTPLEDMSAGRGQAGGGPPPSCQKIFIQRDYSEGTVVKFQTQFPPELESRVCIKKSIYLFFLFIKQIIGKYKHI</sequence>
<dbReference type="AlphaFoldDB" id="V9IDG7"/>
<reference evidence="2" key="1">
    <citation type="submission" date="2011-11" db="EMBL/GenBank/DDBJ databases">
        <title>Decoding the brain transcriptome of the Eastern honeybee (Apis cerana) based on pyrosequencing.</title>
        <authorList>
            <person name="Sun L."/>
            <person name="Zheng H."/>
            <person name="Wang Y."/>
            <person name="Xie X."/>
            <person name="Zhu Y."/>
            <person name="Gu W."/>
            <person name="Wang S."/>
        </authorList>
    </citation>
    <scope>NUCLEOTIDE SEQUENCE</scope>
    <source>
        <tissue evidence="2">Brain</tissue>
    </source>
</reference>
<proteinExistence type="evidence at transcript level"/>
<dbReference type="EMBL" id="JR039082">
    <property type="protein sequence ID" value="AEY58521.1"/>
    <property type="molecule type" value="mRNA"/>
</dbReference>
<evidence type="ECO:0000256" key="1">
    <source>
        <dbReference type="SAM" id="MobiDB-lite"/>
    </source>
</evidence>
<organism evidence="2">
    <name type="scientific">Apis cerana</name>
    <name type="common">Indian honeybee</name>
    <dbReference type="NCBI Taxonomy" id="7461"/>
    <lineage>
        <taxon>Eukaryota</taxon>
        <taxon>Metazoa</taxon>
        <taxon>Ecdysozoa</taxon>
        <taxon>Arthropoda</taxon>
        <taxon>Hexapoda</taxon>
        <taxon>Insecta</taxon>
        <taxon>Pterygota</taxon>
        <taxon>Neoptera</taxon>
        <taxon>Endopterygota</taxon>
        <taxon>Hymenoptera</taxon>
        <taxon>Apocrita</taxon>
        <taxon>Aculeata</taxon>
        <taxon>Apoidea</taxon>
        <taxon>Anthophila</taxon>
        <taxon>Apidae</taxon>
        <taxon>Apis</taxon>
    </lineage>
</organism>
<protein>
    <submittedName>
        <fullName evidence="2">Uncharacterized protein</fullName>
    </submittedName>
</protein>
<accession>V9IDG7</accession>